<keyword evidence="2 5" id="KW-0067">ATP-binding</keyword>
<name>A0A0H3BJ12_TREPS</name>
<dbReference type="GO" id="GO:0009898">
    <property type="term" value="C:cytoplasmic side of plasma membrane"/>
    <property type="evidence" value="ECO:0007669"/>
    <property type="project" value="TreeGrafter"/>
</dbReference>
<accession>A0A0H3BJ12</accession>
<organism evidence="5 6">
    <name type="scientific">Treponema pallidum subsp. pallidum (strain SS14)</name>
    <dbReference type="NCBI Taxonomy" id="455434"/>
    <lineage>
        <taxon>Bacteria</taxon>
        <taxon>Pseudomonadati</taxon>
        <taxon>Spirochaetota</taxon>
        <taxon>Spirochaetia</taxon>
        <taxon>Spirochaetales</taxon>
        <taxon>Treponemataceae</taxon>
        <taxon>Treponema</taxon>
    </lineage>
</organism>
<dbReference type="GO" id="GO:0051782">
    <property type="term" value="P:negative regulation of cell division"/>
    <property type="evidence" value="ECO:0007669"/>
    <property type="project" value="TreeGrafter"/>
</dbReference>
<dbReference type="Gene3D" id="3.40.50.300">
    <property type="entry name" value="P-loop containing nucleotide triphosphate hydrolases"/>
    <property type="match status" value="1"/>
</dbReference>
<dbReference type="Proteomes" id="UP000001202">
    <property type="component" value="Chromosome"/>
</dbReference>
<evidence type="ECO:0000313" key="5">
    <source>
        <dbReference type="EMBL" id="ACD71130.1"/>
    </source>
</evidence>
<keyword evidence="3" id="KW-0175">Coiled coil</keyword>
<dbReference type="PATRIC" id="fig|455434.6.peg.703"/>
<dbReference type="InterPro" id="IPR033875">
    <property type="entry name" value="FlhG"/>
</dbReference>
<dbReference type="Pfam" id="PF01656">
    <property type="entry name" value="CbiA"/>
    <property type="match status" value="1"/>
</dbReference>
<dbReference type="AlphaFoldDB" id="A0A0H3BJ12"/>
<evidence type="ECO:0000256" key="3">
    <source>
        <dbReference type="SAM" id="Coils"/>
    </source>
</evidence>
<dbReference type="GeneID" id="93876481"/>
<dbReference type="PANTHER" id="PTHR43384:SF4">
    <property type="entry name" value="CELLULOSE BIOSYNTHESIS PROTEIN BCSQ-RELATED"/>
    <property type="match status" value="1"/>
</dbReference>
<feature type="domain" description="CobQ/CobB/MinD/ParA nucleotide binding" evidence="4">
    <location>
        <begin position="42"/>
        <end position="259"/>
    </location>
</feature>
<sequence length="304" mass="33713">MVITVAKRDKRIADQAEELRDLMQEKNARERVERHQHRTRVVVVTSGKGGVGKTNIATNMAIAYGYMGKKVVLIDADLGLANVNVIMNVVPQYNLYHVIKKQKKMSDIIIDTNFGIKLIAGASGFSKIANLNEEERAAFIQELYSLSETDIIIIDTSAGVSKNVVSFVASADDVIVVTTAEPTAITDAYGMIKIIATEVDNRDMNLKMIVNRVNSAAEGRRISERMIQIAAQFLNLKLDYLGFIYDDTSVGASVLRQVPFLIHEPRGKASVCLRHIVAKLEKTEIAETGGLSGFIRRIFGREWE</sequence>
<dbReference type="InterPro" id="IPR050625">
    <property type="entry name" value="ParA/MinD_ATPase"/>
</dbReference>
<dbReference type="PANTHER" id="PTHR43384">
    <property type="entry name" value="SEPTUM SITE-DETERMINING PROTEIN MIND HOMOLOG, CHLOROPLASTIC-RELATED"/>
    <property type="match status" value="1"/>
</dbReference>
<protein>
    <submittedName>
        <fullName evidence="5">ATP-binding protein</fullName>
    </submittedName>
</protein>
<evidence type="ECO:0000313" key="6">
    <source>
        <dbReference type="Proteomes" id="UP000001202"/>
    </source>
</evidence>
<evidence type="ECO:0000259" key="4">
    <source>
        <dbReference type="Pfam" id="PF01656"/>
    </source>
</evidence>
<gene>
    <name evidence="5" type="primary">ylxH1</name>
    <name evidence="5" type="ordered locus">TPASS_0712</name>
</gene>
<dbReference type="RefSeq" id="WP_010882157.1">
    <property type="nucleotide sequence ID" value="NC_010741.1"/>
</dbReference>
<dbReference type="KEGG" id="tpp:TPASS_0712"/>
<feature type="coiled-coil region" evidence="3">
    <location>
        <begin position="5"/>
        <end position="33"/>
    </location>
</feature>
<dbReference type="GO" id="GO:0005829">
    <property type="term" value="C:cytosol"/>
    <property type="evidence" value="ECO:0007669"/>
    <property type="project" value="TreeGrafter"/>
</dbReference>
<reference evidence="5 6" key="1">
    <citation type="journal article" date="2008" name="BMC Microbiol.">
        <title>Complete genome sequence of Treponema pallidum ssp. pallidum strain SS14 determined with oligonucleotide arrays.</title>
        <authorList>
            <person name="Matejkova P."/>
            <person name="Strouhal M."/>
            <person name="Smajs D."/>
            <person name="Norris S.J."/>
            <person name="Palzkill T."/>
            <person name="Petrosino J.F."/>
            <person name="Sodergren E."/>
            <person name="Norton J.E."/>
            <person name="Singh J."/>
            <person name="Richmond T.A."/>
            <person name="Molla M.N."/>
            <person name="Albert T.J."/>
            <person name="Weinstock G.M."/>
        </authorList>
    </citation>
    <scope>NUCLEOTIDE SEQUENCE [LARGE SCALE GENOMIC DNA]</scope>
    <source>
        <strain evidence="5 6">SS14</strain>
    </source>
</reference>
<keyword evidence="1" id="KW-0547">Nucleotide-binding</keyword>
<dbReference type="EMBL" id="CP000805">
    <property type="protein sequence ID" value="ACD71130.1"/>
    <property type="molecule type" value="Genomic_DNA"/>
</dbReference>
<evidence type="ECO:0000256" key="2">
    <source>
        <dbReference type="ARBA" id="ARBA00022840"/>
    </source>
</evidence>
<dbReference type="CDD" id="cd02038">
    <property type="entry name" value="FlhG-like"/>
    <property type="match status" value="1"/>
</dbReference>
<dbReference type="InterPro" id="IPR025501">
    <property type="entry name" value="MinD_FleN"/>
</dbReference>
<dbReference type="GO" id="GO:0005524">
    <property type="term" value="F:ATP binding"/>
    <property type="evidence" value="ECO:0007669"/>
    <property type="project" value="UniProtKB-KW"/>
</dbReference>
<dbReference type="InterPro" id="IPR027417">
    <property type="entry name" value="P-loop_NTPase"/>
</dbReference>
<dbReference type="PIRSF" id="PIRSF003092">
    <property type="entry name" value="MinD"/>
    <property type="match status" value="1"/>
</dbReference>
<dbReference type="InterPro" id="IPR002586">
    <property type="entry name" value="CobQ/CobB/MinD/ParA_Nub-bd_dom"/>
</dbReference>
<evidence type="ECO:0000256" key="1">
    <source>
        <dbReference type="ARBA" id="ARBA00022741"/>
    </source>
</evidence>
<proteinExistence type="predicted"/>
<dbReference type="SUPFAM" id="SSF52540">
    <property type="entry name" value="P-loop containing nucleoside triphosphate hydrolases"/>
    <property type="match status" value="1"/>
</dbReference>
<dbReference type="GO" id="GO:0016887">
    <property type="term" value="F:ATP hydrolysis activity"/>
    <property type="evidence" value="ECO:0007669"/>
    <property type="project" value="TreeGrafter"/>
</dbReference>